<reference evidence="2" key="1">
    <citation type="submission" date="2017-04" db="EMBL/GenBank/DDBJ databases">
        <authorList>
            <person name="Varghese N."/>
            <person name="Submissions S."/>
        </authorList>
    </citation>
    <scope>NUCLEOTIDE SEQUENCE [LARGE SCALE GENOMIC DNA]</scope>
    <source>
        <strain evidence="2">DSM 9293</strain>
    </source>
</reference>
<keyword evidence="1" id="KW-0418">Kinase</keyword>
<dbReference type="GO" id="GO:0016301">
    <property type="term" value="F:kinase activity"/>
    <property type="evidence" value="ECO:0007669"/>
    <property type="project" value="UniProtKB-KW"/>
</dbReference>
<dbReference type="Pfam" id="PF13671">
    <property type="entry name" value="AAA_33"/>
    <property type="match status" value="1"/>
</dbReference>
<dbReference type="RefSeq" id="WP_020374061.1">
    <property type="nucleotide sequence ID" value="NZ_FWWY01000001.1"/>
</dbReference>
<dbReference type="Proteomes" id="UP000192660">
    <property type="component" value="Unassembled WGS sequence"/>
</dbReference>
<protein>
    <submittedName>
        <fullName evidence="1">Predicted kinase</fullName>
    </submittedName>
</protein>
<evidence type="ECO:0000313" key="2">
    <source>
        <dbReference type="Proteomes" id="UP000192660"/>
    </source>
</evidence>
<proteinExistence type="predicted"/>
<keyword evidence="1" id="KW-0808">Transferase</keyword>
<organism evidence="1 2">
    <name type="scientific">Sulfobacillus thermosulfidooxidans (strain DSM 9293 / VKM B-1269 / AT-1)</name>
    <dbReference type="NCBI Taxonomy" id="929705"/>
    <lineage>
        <taxon>Bacteria</taxon>
        <taxon>Bacillati</taxon>
        <taxon>Bacillota</taxon>
        <taxon>Clostridia</taxon>
        <taxon>Eubacteriales</taxon>
        <taxon>Clostridiales Family XVII. Incertae Sedis</taxon>
        <taxon>Sulfobacillus</taxon>
    </lineage>
</organism>
<gene>
    <name evidence="1" type="ORF">SAMN00768000_3017</name>
</gene>
<dbReference type="OrthoDB" id="1648091at2"/>
<dbReference type="Gene3D" id="3.40.50.300">
    <property type="entry name" value="P-loop containing nucleotide triphosphate hydrolases"/>
    <property type="match status" value="1"/>
</dbReference>
<dbReference type="AlphaFoldDB" id="A0A1W1WKS1"/>
<keyword evidence="2" id="KW-1185">Reference proteome</keyword>
<name>A0A1W1WKS1_SULTA</name>
<dbReference type="InterPro" id="IPR027417">
    <property type="entry name" value="P-loop_NTPase"/>
</dbReference>
<dbReference type="SUPFAM" id="SSF52540">
    <property type="entry name" value="P-loop containing nucleoside triphosphate hydrolases"/>
    <property type="match status" value="1"/>
</dbReference>
<dbReference type="EMBL" id="FWWY01000001">
    <property type="protein sequence ID" value="SMC06782.1"/>
    <property type="molecule type" value="Genomic_DNA"/>
</dbReference>
<sequence>MYILVNGLPGSGKSTLAAALGHALQWPVLEKDVFKEVLFDELGIDDRQWSRKLGMISITLMYRLAKTMPHAILDSVFDRHLAPRDLAELKGPMVEIYCDCPPFIAEQRFQARQMRSRHEGHIRGGINFSEWIEKAGEPLAIYPVLRVDTTRPVNLMDALMWIAQYNQET</sequence>
<accession>A0A1W1WKS1</accession>
<evidence type="ECO:0000313" key="1">
    <source>
        <dbReference type="EMBL" id="SMC06782.1"/>
    </source>
</evidence>